<dbReference type="OrthoDB" id="5080804at2759"/>
<proteinExistence type="predicted"/>
<evidence type="ECO:0000313" key="2">
    <source>
        <dbReference type="Proteomes" id="UP000288168"/>
    </source>
</evidence>
<dbReference type="EMBL" id="NKCI01000569">
    <property type="protein sequence ID" value="RSL39863.1"/>
    <property type="molecule type" value="Genomic_DNA"/>
</dbReference>
<gene>
    <name evidence="1" type="ORF">CEP54_016244</name>
</gene>
<keyword evidence="2" id="KW-1185">Reference proteome</keyword>
<protein>
    <submittedName>
        <fullName evidence="1">Uncharacterized protein</fullName>
    </submittedName>
</protein>
<organism evidence="1 2">
    <name type="scientific">Fusarium duplospermum</name>
    <dbReference type="NCBI Taxonomy" id="1325734"/>
    <lineage>
        <taxon>Eukaryota</taxon>
        <taxon>Fungi</taxon>
        <taxon>Dikarya</taxon>
        <taxon>Ascomycota</taxon>
        <taxon>Pezizomycotina</taxon>
        <taxon>Sordariomycetes</taxon>
        <taxon>Hypocreomycetidae</taxon>
        <taxon>Hypocreales</taxon>
        <taxon>Nectriaceae</taxon>
        <taxon>Fusarium</taxon>
        <taxon>Fusarium solani species complex</taxon>
    </lineage>
</organism>
<sequence>MKYIKPTASGITSFNNTQTTNFFKPNPLYSDTVWYQFSFTMKFFALLSGLALAAALPSQPDSEALSLRSESSILHDLVLNVTSFPEQNEVLIDYLYKPGVDFYEEMGVSADTSLARRTDVNIPGIGERISVAFRIATVTIIRTAADVLSVEIDNLVNYTITVALNWATGNEEEKVPGSATVKERITIPDQNGQIRVTASRFS</sequence>
<accession>A0A428NGI0</accession>
<comment type="caution">
    <text evidence="1">The sequence shown here is derived from an EMBL/GenBank/DDBJ whole genome shotgun (WGS) entry which is preliminary data.</text>
</comment>
<dbReference type="AlphaFoldDB" id="A0A428NGI0"/>
<name>A0A428NGI0_9HYPO</name>
<dbReference type="Proteomes" id="UP000288168">
    <property type="component" value="Unassembled WGS sequence"/>
</dbReference>
<evidence type="ECO:0000313" key="1">
    <source>
        <dbReference type="EMBL" id="RSL39863.1"/>
    </source>
</evidence>
<reference evidence="1 2" key="1">
    <citation type="submission" date="2017-06" db="EMBL/GenBank/DDBJ databases">
        <title>Comparative genomic analysis of Ambrosia Fusariam Clade fungi.</title>
        <authorList>
            <person name="Stajich J.E."/>
            <person name="Carrillo J."/>
            <person name="Kijimoto T."/>
            <person name="Eskalen A."/>
            <person name="O'Donnell K."/>
            <person name="Kasson M."/>
        </authorList>
    </citation>
    <scope>NUCLEOTIDE SEQUENCE [LARGE SCALE GENOMIC DNA]</scope>
    <source>
        <strain evidence="1 2">NRRL62584</strain>
    </source>
</reference>